<evidence type="ECO:0000256" key="1">
    <source>
        <dbReference type="SAM" id="MobiDB-lite"/>
    </source>
</evidence>
<evidence type="ECO:0000256" key="2">
    <source>
        <dbReference type="SAM" id="SignalP"/>
    </source>
</evidence>
<name>A0A1G6W607_9PROT</name>
<evidence type="ECO:0000313" key="3">
    <source>
        <dbReference type="EMBL" id="SDD61123.1"/>
    </source>
</evidence>
<dbReference type="EMBL" id="FMZX01000010">
    <property type="protein sequence ID" value="SDD61123.1"/>
    <property type="molecule type" value="Genomic_DNA"/>
</dbReference>
<gene>
    <name evidence="3" type="ORF">SAMN04487779_101079</name>
</gene>
<keyword evidence="2" id="KW-0732">Signal</keyword>
<dbReference type="AlphaFoldDB" id="A0A1G6W607"/>
<dbReference type="Proteomes" id="UP000198925">
    <property type="component" value="Unassembled WGS sequence"/>
</dbReference>
<dbReference type="STRING" id="938405.SAMN02927895_01063"/>
<dbReference type="PROSITE" id="PS51257">
    <property type="entry name" value="PROKAR_LIPOPROTEIN"/>
    <property type="match status" value="1"/>
</dbReference>
<feature type="compositionally biased region" description="Gly residues" evidence="1">
    <location>
        <begin position="190"/>
        <end position="203"/>
    </location>
</feature>
<keyword evidence="4" id="KW-1185">Reference proteome</keyword>
<protein>
    <submittedName>
        <fullName evidence="3">Uncharacterized protein</fullName>
    </submittedName>
</protein>
<organism evidence="3 4">
    <name type="scientific">Belnapia rosea</name>
    <dbReference type="NCBI Taxonomy" id="938405"/>
    <lineage>
        <taxon>Bacteria</taxon>
        <taxon>Pseudomonadati</taxon>
        <taxon>Pseudomonadota</taxon>
        <taxon>Alphaproteobacteria</taxon>
        <taxon>Acetobacterales</taxon>
        <taxon>Roseomonadaceae</taxon>
        <taxon>Belnapia</taxon>
    </lineage>
</organism>
<evidence type="ECO:0000313" key="4">
    <source>
        <dbReference type="Proteomes" id="UP000198925"/>
    </source>
</evidence>
<reference evidence="3 4" key="1">
    <citation type="submission" date="2016-10" db="EMBL/GenBank/DDBJ databases">
        <authorList>
            <person name="de Groot N.N."/>
        </authorList>
    </citation>
    <scope>NUCLEOTIDE SEQUENCE [LARGE SCALE GENOMIC DNA]</scope>
    <source>
        <strain evidence="3 4">CPCC 100156</strain>
    </source>
</reference>
<accession>A0A1G6W607</accession>
<feature type="chain" id="PRO_5011792430" evidence="2">
    <location>
        <begin position="18"/>
        <end position="203"/>
    </location>
</feature>
<proteinExistence type="predicted"/>
<feature type="region of interest" description="Disordered" evidence="1">
    <location>
        <begin position="177"/>
        <end position="203"/>
    </location>
</feature>
<dbReference type="RefSeq" id="WP_218127973.1">
    <property type="nucleotide sequence ID" value="NZ_FMZX01000010.1"/>
</dbReference>
<feature type="signal peptide" evidence="2">
    <location>
        <begin position="1"/>
        <end position="17"/>
    </location>
</feature>
<sequence>MRRMNALLALPVLAVLAGCVTPDQPPQGYATLPPDSVQGAGDPTRAAVLGTSYAFGNPGTLAGNPAAAARAVANYEYLATELPYGPRWRGMNGPIGPLFADGLRELRPAIGIAPNAPAQPVVQSLYAASRAINAGDQAAAERSLSGPIFVNGGAATLQRLANLPPLPRVAAATALAAQELDRQDRLGSPRGSGGDGGGSGGRP</sequence>